<dbReference type="Proteomes" id="UP000313645">
    <property type="component" value="Unassembled WGS sequence"/>
</dbReference>
<protein>
    <submittedName>
        <fullName evidence="1">Uncharacterized protein</fullName>
    </submittedName>
</protein>
<reference evidence="1 2" key="1">
    <citation type="submission" date="2019-02" db="EMBL/GenBank/DDBJ databases">
        <title>Marinobacter halodurans sp. nov., a marine bacterium isolated from sea tidal flat.</title>
        <authorList>
            <person name="Yoo Y."/>
            <person name="Lee D.W."/>
            <person name="Kim B.S."/>
            <person name="Kim J.-J."/>
        </authorList>
    </citation>
    <scope>NUCLEOTIDE SEQUENCE [LARGE SCALE GENOMIC DNA]</scope>
    <source>
        <strain evidence="1 2">YJ-S3-2</strain>
    </source>
</reference>
<organism evidence="1 2">
    <name type="scientific">Marinobacter halodurans</name>
    <dbReference type="NCBI Taxonomy" id="2528979"/>
    <lineage>
        <taxon>Bacteria</taxon>
        <taxon>Pseudomonadati</taxon>
        <taxon>Pseudomonadota</taxon>
        <taxon>Gammaproteobacteria</taxon>
        <taxon>Pseudomonadales</taxon>
        <taxon>Marinobacteraceae</taxon>
        <taxon>Marinobacter</taxon>
    </lineage>
</organism>
<keyword evidence="2" id="KW-1185">Reference proteome</keyword>
<proteinExistence type="predicted"/>
<accession>A0ABY1ZHQ5</accession>
<evidence type="ECO:0000313" key="1">
    <source>
        <dbReference type="EMBL" id="TBW52915.1"/>
    </source>
</evidence>
<evidence type="ECO:0000313" key="2">
    <source>
        <dbReference type="Proteomes" id="UP000313645"/>
    </source>
</evidence>
<comment type="caution">
    <text evidence="1">The sequence shown here is derived from an EMBL/GenBank/DDBJ whole genome shotgun (WGS) entry which is preliminary data.</text>
</comment>
<dbReference type="EMBL" id="SJDL01000026">
    <property type="protein sequence ID" value="TBW52915.1"/>
    <property type="molecule type" value="Genomic_DNA"/>
</dbReference>
<dbReference type="RefSeq" id="WP_131482809.1">
    <property type="nucleotide sequence ID" value="NZ_SJDL01000026.1"/>
</dbReference>
<gene>
    <name evidence="1" type="ORF">EZI54_15585</name>
</gene>
<name>A0ABY1ZHQ5_9GAMM</name>
<sequence>MAVTQNNVLLERGLLRVTARPCEELPYPEQLTYDVEIVGQEVLQSFPTFDEACQFVDMVAPADE</sequence>